<accession>A0A8H3L803</accession>
<dbReference type="Proteomes" id="UP000615446">
    <property type="component" value="Unassembled WGS sequence"/>
</dbReference>
<comment type="caution">
    <text evidence="1">The sequence shown here is derived from an EMBL/GenBank/DDBJ whole genome shotgun (WGS) entry which is preliminary data.</text>
</comment>
<name>A0A8H3L803_9GLOM</name>
<evidence type="ECO:0000313" key="1">
    <source>
        <dbReference type="EMBL" id="GES83513.1"/>
    </source>
</evidence>
<sequence>MSEEWKQIYKPIEEYKNAWREAIELIMLGKWAGIIPDYWKQSYLCPFLKPNRFEYDLNNIRPIMLLDTIRKSATKLVTERISKILIRHKMLKGHNFCGLKNEDTTTPLTILNSIIKDAKEQGKELHVVTQDIKKAYDLVSIDNLGMALDRLNMPANMTKWICNLYKERSIWAIIAFSLTDKVIAQDDDTIYLDHTVIRVQESIDIADDFYRIHNIEVNGLKTDYIAINTSEERDKCKVSIGFDRVEHYPTLKAIRYLGCYYSSH</sequence>
<keyword evidence="1" id="KW-0548">Nucleotidyltransferase</keyword>
<dbReference type="AlphaFoldDB" id="A0A8H3L803"/>
<keyword evidence="1" id="KW-0808">Transferase</keyword>
<gene>
    <name evidence="1" type="ORF">RCL2_001066700</name>
</gene>
<dbReference type="OrthoDB" id="2444730at2759"/>
<keyword evidence="1" id="KW-0695">RNA-directed DNA polymerase</keyword>
<evidence type="ECO:0000313" key="2">
    <source>
        <dbReference type="Proteomes" id="UP000615446"/>
    </source>
</evidence>
<dbReference type="PANTHER" id="PTHR19446">
    <property type="entry name" value="REVERSE TRANSCRIPTASES"/>
    <property type="match status" value="1"/>
</dbReference>
<protein>
    <submittedName>
        <fullName evidence="1">Reverse transcriptase</fullName>
    </submittedName>
</protein>
<dbReference type="GO" id="GO:0003964">
    <property type="term" value="F:RNA-directed DNA polymerase activity"/>
    <property type="evidence" value="ECO:0007669"/>
    <property type="project" value="UniProtKB-KW"/>
</dbReference>
<proteinExistence type="predicted"/>
<dbReference type="EMBL" id="BLAL01000069">
    <property type="protein sequence ID" value="GES83513.1"/>
    <property type="molecule type" value="Genomic_DNA"/>
</dbReference>
<organism evidence="1 2">
    <name type="scientific">Rhizophagus clarus</name>
    <dbReference type="NCBI Taxonomy" id="94130"/>
    <lineage>
        <taxon>Eukaryota</taxon>
        <taxon>Fungi</taxon>
        <taxon>Fungi incertae sedis</taxon>
        <taxon>Mucoromycota</taxon>
        <taxon>Glomeromycotina</taxon>
        <taxon>Glomeromycetes</taxon>
        <taxon>Glomerales</taxon>
        <taxon>Glomeraceae</taxon>
        <taxon>Rhizophagus</taxon>
    </lineage>
</organism>
<reference evidence="1" key="1">
    <citation type="submission" date="2019-10" db="EMBL/GenBank/DDBJ databases">
        <title>Conservation and host-specific expression of non-tandemly repeated heterogenous ribosome RNA gene in arbuscular mycorrhizal fungi.</title>
        <authorList>
            <person name="Maeda T."/>
            <person name="Kobayashi Y."/>
            <person name="Nakagawa T."/>
            <person name="Ezawa T."/>
            <person name="Yamaguchi K."/>
            <person name="Bino T."/>
            <person name="Nishimoto Y."/>
            <person name="Shigenobu S."/>
            <person name="Kawaguchi M."/>
        </authorList>
    </citation>
    <scope>NUCLEOTIDE SEQUENCE</scope>
    <source>
        <strain evidence="1">HR1</strain>
    </source>
</reference>